<accession>A0A1I7WVR8</accession>
<reference evidence="3" key="1">
    <citation type="submission" date="2016-11" db="UniProtKB">
        <authorList>
            <consortium name="WormBaseParasite"/>
        </authorList>
    </citation>
    <scope>IDENTIFICATION</scope>
</reference>
<proteinExistence type="predicted"/>
<dbReference type="WBParaSite" id="Hba_09233">
    <property type="protein sequence ID" value="Hba_09233"/>
    <property type="gene ID" value="Hba_09233"/>
</dbReference>
<keyword evidence="1" id="KW-1133">Transmembrane helix</keyword>
<organism evidence="2 3">
    <name type="scientific">Heterorhabditis bacteriophora</name>
    <name type="common">Entomopathogenic nematode worm</name>
    <dbReference type="NCBI Taxonomy" id="37862"/>
    <lineage>
        <taxon>Eukaryota</taxon>
        <taxon>Metazoa</taxon>
        <taxon>Ecdysozoa</taxon>
        <taxon>Nematoda</taxon>
        <taxon>Chromadorea</taxon>
        <taxon>Rhabditida</taxon>
        <taxon>Rhabditina</taxon>
        <taxon>Rhabditomorpha</taxon>
        <taxon>Strongyloidea</taxon>
        <taxon>Heterorhabditidae</taxon>
        <taxon>Heterorhabditis</taxon>
    </lineage>
</organism>
<name>A0A1I7WVR8_HETBA</name>
<evidence type="ECO:0000313" key="3">
    <source>
        <dbReference type="WBParaSite" id="Hba_09233"/>
    </source>
</evidence>
<evidence type="ECO:0000313" key="2">
    <source>
        <dbReference type="Proteomes" id="UP000095283"/>
    </source>
</evidence>
<dbReference type="Gene3D" id="1.10.400.10">
    <property type="entry name" value="GI Alpha 1, domain 2-like"/>
    <property type="match status" value="1"/>
</dbReference>
<dbReference type="AlphaFoldDB" id="A0A1I7WVR8"/>
<evidence type="ECO:0000256" key="1">
    <source>
        <dbReference type="SAM" id="Phobius"/>
    </source>
</evidence>
<feature type="transmembrane region" description="Helical" evidence="1">
    <location>
        <begin position="52"/>
        <end position="77"/>
    </location>
</feature>
<dbReference type="Proteomes" id="UP000095283">
    <property type="component" value="Unplaced"/>
</dbReference>
<keyword evidence="2" id="KW-1185">Reference proteome</keyword>
<protein>
    <submittedName>
        <fullName evidence="3">7TM_GPCR_Srx domain-containing protein</fullName>
    </submittedName>
</protein>
<sequence>MRIIHGNGYSDEDKRQHIRLVYQNIFMAIQVSIIVLPYVIFFGIINNIKINILSQVCCFAFIHFLYNEAYIVMYNIIIHF</sequence>
<feature type="transmembrane region" description="Helical" evidence="1">
    <location>
        <begin position="21"/>
        <end position="46"/>
    </location>
</feature>
<keyword evidence="1" id="KW-0472">Membrane</keyword>
<keyword evidence="1" id="KW-0812">Transmembrane</keyword>
<dbReference type="GO" id="GO:0007165">
    <property type="term" value="P:signal transduction"/>
    <property type="evidence" value="ECO:0007669"/>
    <property type="project" value="InterPro"/>
</dbReference>
<dbReference type="InterPro" id="IPR011025">
    <property type="entry name" value="GproteinA_insert"/>
</dbReference>